<dbReference type="EC" id="2.1.1.113" evidence="2"/>
<evidence type="ECO:0000256" key="7">
    <source>
        <dbReference type="ARBA" id="ARBA00049120"/>
    </source>
</evidence>
<dbReference type="GO" id="GO:0032259">
    <property type="term" value="P:methylation"/>
    <property type="evidence" value="ECO:0007669"/>
    <property type="project" value="UniProtKB-KW"/>
</dbReference>
<protein>
    <recommendedName>
        <fullName evidence="2">site-specific DNA-methyltransferase (cytosine-N(4)-specific)</fullName>
        <ecNumber evidence="2">2.1.1.113</ecNumber>
    </recommendedName>
</protein>
<reference evidence="8" key="1">
    <citation type="submission" date="2018-05" db="EMBL/GenBank/DDBJ databases">
        <authorList>
            <person name="Lanie J.A."/>
            <person name="Ng W.-L."/>
            <person name="Kazmierczak K.M."/>
            <person name="Andrzejewski T.M."/>
            <person name="Davidsen T.M."/>
            <person name="Wayne K.J."/>
            <person name="Tettelin H."/>
            <person name="Glass J.I."/>
            <person name="Rusch D."/>
            <person name="Podicherti R."/>
            <person name="Tsui H.-C.T."/>
            <person name="Winkler M.E."/>
        </authorList>
    </citation>
    <scope>NUCLEOTIDE SEQUENCE</scope>
</reference>
<keyword evidence="5" id="KW-0949">S-adenosyl-L-methionine</keyword>
<evidence type="ECO:0000256" key="4">
    <source>
        <dbReference type="ARBA" id="ARBA00022679"/>
    </source>
</evidence>
<dbReference type="SUPFAM" id="SSF53335">
    <property type="entry name" value="S-adenosyl-L-methionine-dependent methyltransferases"/>
    <property type="match status" value="1"/>
</dbReference>
<comment type="catalytic activity">
    <reaction evidence="7">
        <text>a 2'-deoxycytidine in DNA + S-adenosyl-L-methionine = an N(4)-methyl-2'-deoxycytidine in DNA + S-adenosyl-L-homocysteine + H(+)</text>
        <dbReference type="Rhea" id="RHEA:16857"/>
        <dbReference type="Rhea" id="RHEA-COMP:11369"/>
        <dbReference type="Rhea" id="RHEA-COMP:13674"/>
        <dbReference type="ChEBI" id="CHEBI:15378"/>
        <dbReference type="ChEBI" id="CHEBI:57856"/>
        <dbReference type="ChEBI" id="CHEBI:59789"/>
        <dbReference type="ChEBI" id="CHEBI:85452"/>
        <dbReference type="ChEBI" id="CHEBI:137933"/>
        <dbReference type="EC" id="2.1.1.113"/>
    </reaction>
</comment>
<keyword evidence="4" id="KW-0808">Transferase</keyword>
<evidence type="ECO:0000256" key="3">
    <source>
        <dbReference type="ARBA" id="ARBA00022603"/>
    </source>
</evidence>
<keyword evidence="3" id="KW-0489">Methyltransferase</keyword>
<dbReference type="AlphaFoldDB" id="A0A383APJ1"/>
<evidence type="ECO:0000256" key="6">
    <source>
        <dbReference type="ARBA" id="ARBA00022747"/>
    </source>
</evidence>
<evidence type="ECO:0000256" key="1">
    <source>
        <dbReference type="ARBA" id="ARBA00010203"/>
    </source>
</evidence>
<accession>A0A383APJ1</accession>
<sequence>MDISTMETGINVLKGTASHLAIEDESVDLIVTSPPYPMVEMWDTIFS</sequence>
<keyword evidence="6" id="KW-0680">Restriction system</keyword>
<dbReference type="GO" id="GO:0003677">
    <property type="term" value="F:DNA binding"/>
    <property type="evidence" value="ECO:0007669"/>
    <property type="project" value="InterPro"/>
</dbReference>
<organism evidence="8">
    <name type="scientific">marine metagenome</name>
    <dbReference type="NCBI Taxonomy" id="408172"/>
    <lineage>
        <taxon>unclassified sequences</taxon>
        <taxon>metagenomes</taxon>
        <taxon>ecological metagenomes</taxon>
    </lineage>
</organism>
<feature type="non-terminal residue" evidence="8">
    <location>
        <position position="47"/>
    </location>
</feature>
<proteinExistence type="inferred from homology"/>
<dbReference type="PROSITE" id="PS00093">
    <property type="entry name" value="N4_MTASE"/>
    <property type="match status" value="1"/>
</dbReference>
<evidence type="ECO:0000256" key="2">
    <source>
        <dbReference type="ARBA" id="ARBA00012185"/>
    </source>
</evidence>
<name>A0A383APJ1_9ZZZZ</name>
<dbReference type="EMBL" id="UINC01193736">
    <property type="protein sequence ID" value="SVE09491.1"/>
    <property type="molecule type" value="Genomic_DNA"/>
</dbReference>
<comment type="similarity">
    <text evidence="1">Belongs to the N(4)/N(6)-methyltransferase family. N(4) subfamily.</text>
</comment>
<evidence type="ECO:0000256" key="5">
    <source>
        <dbReference type="ARBA" id="ARBA00022691"/>
    </source>
</evidence>
<dbReference type="InterPro" id="IPR017985">
    <property type="entry name" value="MeTrfase_CN4_CS"/>
</dbReference>
<dbReference type="InterPro" id="IPR029063">
    <property type="entry name" value="SAM-dependent_MTases_sf"/>
</dbReference>
<dbReference type="GO" id="GO:0009307">
    <property type="term" value="P:DNA restriction-modification system"/>
    <property type="evidence" value="ECO:0007669"/>
    <property type="project" value="UniProtKB-KW"/>
</dbReference>
<dbReference type="GO" id="GO:0015667">
    <property type="term" value="F:site-specific DNA-methyltransferase (cytosine-N4-specific) activity"/>
    <property type="evidence" value="ECO:0007669"/>
    <property type="project" value="UniProtKB-EC"/>
</dbReference>
<gene>
    <name evidence="8" type="ORF">METZ01_LOCUS462345</name>
</gene>
<evidence type="ECO:0000313" key="8">
    <source>
        <dbReference type="EMBL" id="SVE09491.1"/>
    </source>
</evidence>